<comment type="subcellular location">
    <subcellularLocation>
        <location evidence="1">Nucleus</location>
    </subcellularLocation>
</comment>
<dbReference type="CDD" id="cd12148">
    <property type="entry name" value="fungal_TF_MHR"/>
    <property type="match status" value="1"/>
</dbReference>
<feature type="region of interest" description="Disordered" evidence="4">
    <location>
        <begin position="40"/>
        <end position="66"/>
    </location>
</feature>
<reference evidence="6 7" key="1">
    <citation type="submission" date="2023-01" db="EMBL/GenBank/DDBJ databases">
        <title>Analysis of 21 Apiospora genomes using comparative genomics revels a genus with tremendous synthesis potential of carbohydrate active enzymes and secondary metabolites.</title>
        <authorList>
            <person name="Sorensen T."/>
        </authorList>
    </citation>
    <scope>NUCLEOTIDE SEQUENCE [LARGE SCALE GENOMIC DNA]</scope>
    <source>
        <strain evidence="6 7">CBS 20057</strain>
    </source>
</reference>
<keyword evidence="7" id="KW-1185">Reference proteome</keyword>
<dbReference type="SMART" id="SM00066">
    <property type="entry name" value="GAL4"/>
    <property type="match status" value="1"/>
</dbReference>
<dbReference type="CDD" id="cd00067">
    <property type="entry name" value="GAL4"/>
    <property type="match status" value="1"/>
</dbReference>
<feature type="region of interest" description="Disordered" evidence="4">
    <location>
        <begin position="605"/>
        <end position="632"/>
    </location>
</feature>
<dbReference type="Gene3D" id="4.10.240.10">
    <property type="entry name" value="Zn(2)-C6 fungal-type DNA-binding domain"/>
    <property type="match status" value="1"/>
</dbReference>
<dbReference type="Pfam" id="PF04082">
    <property type="entry name" value="Fungal_trans"/>
    <property type="match status" value="1"/>
</dbReference>
<dbReference type="InterPro" id="IPR050613">
    <property type="entry name" value="Sec_Metabolite_Reg"/>
</dbReference>
<gene>
    <name evidence="6" type="ORF">PG991_006758</name>
</gene>
<dbReference type="PANTHER" id="PTHR31001">
    <property type="entry name" value="UNCHARACTERIZED TRANSCRIPTIONAL REGULATORY PROTEIN"/>
    <property type="match status" value="1"/>
</dbReference>
<organism evidence="6 7">
    <name type="scientific">Apiospora marii</name>
    <dbReference type="NCBI Taxonomy" id="335849"/>
    <lineage>
        <taxon>Eukaryota</taxon>
        <taxon>Fungi</taxon>
        <taxon>Dikarya</taxon>
        <taxon>Ascomycota</taxon>
        <taxon>Pezizomycotina</taxon>
        <taxon>Sordariomycetes</taxon>
        <taxon>Xylariomycetidae</taxon>
        <taxon>Amphisphaeriales</taxon>
        <taxon>Apiosporaceae</taxon>
        <taxon>Apiospora</taxon>
    </lineage>
</organism>
<keyword evidence="3" id="KW-0539">Nucleus</keyword>
<dbReference type="SUPFAM" id="SSF57701">
    <property type="entry name" value="Zn2/Cys6 DNA-binding domain"/>
    <property type="match status" value="1"/>
</dbReference>
<protein>
    <submittedName>
        <fullName evidence="6">Transcription factor</fullName>
    </submittedName>
</protein>
<dbReference type="InterPro" id="IPR001138">
    <property type="entry name" value="Zn2Cys6_DnaBD"/>
</dbReference>
<comment type="caution">
    <text evidence="6">The sequence shown here is derived from an EMBL/GenBank/DDBJ whole genome shotgun (WGS) entry which is preliminary data.</text>
</comment>
<sequence>MHYPIRSCVSCKTRRVRCDRQQPSCGNCSRARGLGQDCVYPTGRGRAPKRRRNSHGPTVDAQQQQQQIADRLARLERMIRGAGRQDQVEIAPDTATRNIEPNVDTVLDEPLGRLKVTETNSHYLHDVMWDSLADEVEELRDLLLGDGVESDEVTSTPFQNGSMETASAPDPSALLFGLDAPVGSLRDTYPTLVQAATLFAAFCENVAPVMRVMHLPTLTQQYWNAAASPDKMDRNTATLVSAINYAAVATMSNEQCLTDLGQPHQNSLTHYRTAAEQALSHAHLLSTRSPTVLQAALLYTEALKNEKAAPSQSAAVRSLAVLAHHLARSMGLHRDGAAFGLPPFEAEMRRRLWWYVCILDHRTAEACGDEHAVRPGSGDARMPLHVDDADLSPGMVVLPAEREGFAEMTFCLVRYETLRAVWRMDDDPSLAGKQAAISELESRLEDRYLRHCDPEIPFQLKVLLSARMMLKRLWFVAHWPSREKHNIPHAQQGETIGTATNGGATRDQLFTAAVDLLESAAGILAIPALAPWTWHAQTYSHWHAVAFVLHELRRRPPSAPECERAWRYVCVVCEGWLAGGGSTATDLARPIRGLWEKVLWEREGRDGDDASKRGHIGAVPSGGDGGEENQHNNLSESVVDMFPPESGGLGDFSYSLMADHDMSEYFHFEENDLLGTLGTESTS</sequence>
<evidence type="ECO:0000256" key="3">
    <source>
        <dbReference type="ARBA" id="ARBA00023242"/>
    </source>
</evidence>
<dbReference type="EMBL" id="JAQQWI010000009">
    <property type="protein sequence ID" value="KAK8022877.1"/>
    <property type="molecule type" value="Genomic_DNA"/>
</dbReference>
<dbReference type="Proteomes" id="UP001396898">
    <property type="component" value="Unassembled WGS sequence"/>
</dbReference>
<evidence type="ECO:0000259" key="5">
    <source>
        <dbReference type="PROSITE" id="PS50048"/>
    </source>
</evidence>
<dbReference type="PANTHER" id="PTHR31001:SF57">
    <property type="entry name" value="ZN(II)2CYS6 TRANSCRIPTION FACTOR (EUROFUNG)"/>
    <property type="match status" value="1"/>
</dbReference>
<dbReference type="Pfam" id="PF00172">
    <property type="entry name" value="Zn_clus"/>
    <property type="match status" value="1"/>
</dbReference>
<evidence type="ECO:0000256" key="1">
    <source>
        <dbReference type="ARBA" id="ARBA00004123"/>
    </source>
</evidence>
<evidence type="ECO:0000256" key="2">
    <source>
        <dbReference type="ARBA" id="ARBA00022723"/>
    </source>
</evidence>
<dbReference type="PROSITE" id="PS50048">
    <property type="entry name" value="ZN2_CY6_FUNGAL_2"/>
    <property type="match status" value="1"/>
</dbReference>
<dbReference type="InterPro" id="IPR036864">
    <property type="entry name" value="Zn2-C6_fun-type_DNA-bd_sf"/>
</dbReference>
<accession>A0ABR1RY74</accession>
<dbReference type="InterPro" id="IPR007219">
    <property type="entry name" value="XnlR_reg_dom"/>
</dbReference>
<evidence type="ECO:0000313" key="7">
    <source>
        <dbReference type="Proteomes" id="UP001396898"/>
    </source>
</evidence>
<keyword evidence="2" id="KW-0479">Metal-binding</keyword>
<evidence type="ECO:0000313" key="6">
    <source>
        <dbReference type="EMBL" id="KAK8022877.1"/>
    </source>
</evidence>
<evidence type="ECO:0000256" key="4">
    <source>
        <dbReference type="SAM" id="MobiDB-lite"/>
    </source>
</evidence>
<proteinExistence type="predicted"/>
<name>A0ABR1RY74_9PEZI</name>
<feature type="domain" description="Zn(2)-C6 fungal-type" evidence="5">
    <location>
        <begin position="7"/>
        <end position="40"/>
    </location>
</feature>